<dbReference type="Proteomes" id="UP000094385">
    <property type="component" value="Unassembled WGS sequence"/>
</dbReference>
<feature type="compositionally biased region" description="Polar residues" evidence="1">
    <location>
        <begin position="47"/>
        <end position="81"/>
    </location>
</feature>
<protein>
    <submittedName>
        <fullName evidence="2">Uncharacterized protein</fullName>
    </submittedName>
</protein>
<sequence length="251" mass="27920">MSSPFKFSSLDVFQPPAKLNGTHAADSPTRPNPSLQFTYSPLKRPSADSTQSVESNGSLNQTLSPASLSPISMPGSETPNRSGLRRQSSVQLQQVPPQILLPFVDRPSEMDSLMNYNQSFFTLVKRSVGDDVYEKQLLPLLQSPREKFDDIAFLISIKRVLCSSGEYSSRMWIEFCRIVGCNDHDLPPSSPSSFTRLPPSLDINADSNDNVEKVQFRSQNPFTSHRREYSEGSAGGVSPTFTFHDPIIEED</sequence>
<dbReference type="EMBL" id="KV454293">
    <property type="protein sequence ID" value="ODQ73855.1"/>
    <property type="molecule type" value="Genomic_DNA"/>
</dbReference>
<accession>A0A1E3Q828</accession>
<reference evidence="2 3" key="1">
    <citation type="journal article" date="2016" name="Proc. Natl. Acad. Sci. U.S.A.">
        <title>Comparative genomics of biotechnologically important yeasts.</title>
        <authorList>
            <person name="Riley R."/>
            <person name="Haridas S."/>
            <person name="Wolfe K.H."/>
            <person name="Lopes M.R."/>
            <person name="Hittinger C.T."/>
            <person name="Goeker M."/>
            <person name="Salamov A.A."/>
            <person name="Wisecaver J.H."/>
            <person name="Long T.M."/>
            <person name="Calvey C.H."/>
            <person name="Aerts A.L."/>
            <person name="Barry K.W."/>
            <person name="Choi C."/>
            <person name="Clum A."/>
            <person name="Coughlan A.Y."/>
            <person name="Deshpande S."/>
            <person name="Douglass A.P."/>
            <person name="Hanson S.J."/>
            <person name="Klenk H.-P."/>
            <person name="LaButti K.M."/>
            <person name="Lapidus A."/>
            <person name="Lindquist E.A."/>
            <person name="Lipzen A.M."/>
            <person name="Meier-Kolthoff J.P."/>
            <person name="Ohm R.A."/>
            <person name="Otillar R.P."/>
            <person name="Pangilinan J.L."/>
            <person name="Peng Y."/>
            <person name="Rokas A."/>
            <person name="Rosa C.A."/>
            <person name="Scheuner C."/>
            <person name="Sibirny A.A."/>
            <person name="Slot J.C."/>
            <person name="Stielow J.B."/>
            <person name="Sun H."/>
            <person name="Kurtzman C.P."/>
            <person name="Blackwell M."/>
            <person name="Grigoriev I.V."/>
            <person name="Jeffries T.W."/>
        </authorList>
    </citation>
    <scope>NUCLEOTIDE SEQUENCE [LARGE SCALE GENOMIC DNA]</scope>
    <source>
        <strain evidence="2 3">NRRL Y-11557</strain>
    </source>
</reference>
<evidence type="ECO:0000256" key="1">
    <source>
        <dbReference type="SAM" id="MobiDB-lite"/>
    </source>
</evidence>
<organism evidence="2 3">
    <name type="scientific">Lipomyces starkeyi NRRL Y-11557</name>
    <dbReference type="NCBI Taxonomy" id="675824"/>
    <lineage>
        <taxon>Eukaryota</taxon>
        <taxon>Fungi</taxon>
        <taxon>Dikarya</taxon>
        <taxon>Ascomycota</taxon>
        <taxon>Saccharomycotina</taxon>
        <taxon>Lipomycetes</taxon>
        <taxon>Lipomycetales</taxon>
        <taxon>Lipomycetaceae</taxon>
        <taxon>Lipomyces</taxon>
    </lineage>
</organism>
<gene>
    <name evidence="2" type="ORF">LIPSTDRAFT_273165</name>
</gene>
<evidence type="ECO:0000313" key="3">
    <source>
        <dbReference type="Proteomes" id="UP000094385"/>
    </source>
</evidence>
<keyword evidence="3" id="KW-1185">Reference proteome</keyword>
<proteinExistence type="predicted"/>
<dbReference type="AlphaFoldDB" id="A0A1E3Q828"/>
<name>A0A1E3Q828_LIPST</name>
<evidence type="ECO:0000313" key="2">
    <source>
        <dbReference type="EMBL" id="ODQ73855.1"/>
    </source>
</evidence>
<dbReference type="OrthoDB" id="5380236at2759"/>
<feature type="region of interest" description="Disordered" evidence="1">
    <location>
        <begin position="1"/>
        <end position="91"/>
    </location>
</feature>